<evidence type="ECO:0000313" key="5">
    <source>
        <dbReference type="Proteomes" id="UP001523219"/>
    </source>
</evidence>
<gene>
    <name evidence="4" type="ORF">NGF19_27370</name>
</gene>
<sequence length="218" mass="23712">MSRLTRSEEGQAAPLYITVVVGLLFLALLYFVFGKADIRRNEAQTAADSAALAAAMESRDGLKTGFLEHAFDGGYLEDFLKGDPPGTMSGCDEALRFAARNGARTDPDTFHCDKLQDGRWGFTVELETQKTVGKSALPGTENKRAKARATAIVEPLCSFKPDEEAQQPGDQGEEPGKGDEKPSPGTIQCDGKDWIIDPAHKDLLPDLSDLFRVRLAEH</sequence>
<comment type="caution">
    <text evidence="4">The sequence shown here is derived from an EMBL/GenBank/DDBJ whole genome shotgun (WGS) entry which is preliminary data.</text>
</comment>
<dbReference type="RefSeq" id="WP_252428245.1">
    <property type="nucleotide sequence ID" value="NZ_JAMWMR010000036.1"/>
</dbReference>
<keyword evidence="2" id="KW-0812">Transmembrane</keyword>
<dbReference type="EMBL" id="JAMWMR010000036">
    <property type="protein sequence ID" value="MCN9244458.1"/>
    <property type="molecule type" value="Genomic_DNA"/>
</dbReference>
<proteinExistence type="predicted"/>
<dbReference type="Proteomes" id="UP001523219">
    <property type="component" value="Unassembled WGS sequence"/>
</dbReference>
<evidence type="ECO:0000256" key="1">
    <source>
        <dbReference type="SAM" id="MobiDB-lite"/>
    </source>
</evidence>
<keyword evidence="5" id="KW-1185">Reference proteome</keyword>
<evidence type="ECO:0000259" key="3">
    <source>
        <dbReference type="Pfam" id="PF13400"/>
    </source>
</evidence>
<keyword evidence="2" id="KW-1133">Transmembrane helix</keyword>
<organism evidence="4 5">
    <name type="scientific">Streptomyces macrolidinus</name>
    <dbReference type="NCBI Taxonomy" id="2952607"/>
    <lineage>
        <taxon>Bacteria</taxon>
        <taxon>Bacillati</taxon>
        <taxon>Actinomycetota</taxon>
        <taxon>Actinomycetes</taxon>
        <taxon>Kitasatosporales</taxon>
        <taxon>Streptomycetaceae</taxon>
        <taxon>Streptomyces</taxon>
    </lineage>
</organism>
<dbReference type="InterPro" id="IPR028087">
    <property type="entry name" value="Tad_N"/>
</dbReference>
<name>A0ABT0ZLI6_9ACTN</name>
<feature type="region of interest" description="Disordered" evidence="1">
    <location>
        <begin position="157"/>
        <end position="192"/>
    </location>
</feature>
<keyword evidence="2" id="KW-0472">Membrane</keyword>
<feature type="domain" description="Putative Flp pilus-assembly TadG-like N-terminal" evidence="3">
    <location>
        <begin position="10"/>
        <end position="56"/>
    </location>
</feature>
<dbReference type="Pfam" id="PF13400">
    <property type="entry name" value="Tad"/>
    <property type="match status" value="1"/>
</dbReference>
<evidence type="ECO:0000256" key="2">
    <source>
        <dbReference type="SAM" id="Phobius"/>
    </source>
</evidence>
<feature type="transmembrane region" description="Helical" evidence="2">
    <location>
        <begin position="12"/>
        <end position="33"/>
    </location>
</feature>
<reference evidence="4 5" key="1">
    <citation type="submission" date="2022-05" db="EMBL/GenBank/DDBJ databases">
        <title>Streptomyces sp. nov. RY43-2 isolated from soil of a peat swamp forest.</title>
        <authorList>
            <person name="Kanchanasin P."/>
            <person name="Tanasupawat S."/>
            <person name="Phongsopitanun W."/>
        </authorList>
    </citation>
    <scope>NUCLEOTIDE SEQUENCE [LARGE SCALE GENOMIC DNA]</scope>
    <source>
        <strain evidence="4 5">RY43-2</strain>
    </source>
</reference>
<accession>A0ABT0ZLI6</accession>
<evidence type="ECO:0000313" key="4">
    <source>
        <dbReference type="EMBL" id="MCN9244458.1"/>
    </source>
</evidence>
<protein>
    <submittedName>
        <fullName evidence="4">Pilus assembly protein TadG-related protein</fullName>
    </submittedName>
</protein>